<gene>
    <name evidence="1" type="ORF">FHW36_11359</name>
</gene>
<evidence type="ECO:0000313" key="2">
    <source>
        <dbReference type="Proteomes" id="UP000320811"/>
    </source>
</evidence>
<protein>
    <submittedName>
        <fullName evidence="1">Nuclease A inhibitor-like protein</fullName>
    </submittedName>
</protein>
<dbReference type="InterPro" id="IPR012489">
    <property type="entry name" value="NucleaseA_inhib-like"/>
</dbReference>
<accession>A0A561P3W9</accession>
<dbReference type="Pfam" id="PF07924">
    <property type="entry name" value="NuiA"/>
    <property type="match status" value="1"/>
</dbReference>
<keyword evidence="2" id="KW-1185">Reference proteome</keyword>
<dbReference type="Proteomes" id="UP000320811">
    <property type="component" value="Unassembled WGS sequence"/>
</dbReference>
<dbReference type="SUPFAM" id="SSF82602">
    <property type="entry name" value="Nuclease A inhibitor (NuiA)"/>
    <property type="match status" value="1"/>
</dbReference>
<dbReference type="RefSeq" id="WP_145674584.1">
    <property type="nucleotide sequence ID" value="NZ_VIWO01000013.1"/>
</dbReference>
<evidence type="ECO:0000313" key="1">
    <source>
        <dbReference type="EMBL" id="TWF32805.1"/>
    </source>
</evidence>
<reference evidence="1 2" key="1">
    <citation type="submission" date="2019-06" db="EMBL/GenBank/DDBJ databases">
        <title>Sorghum-associated microbial communities from plants grown in Nebraska, USA.</title>
        <authorList>
            <person name="Schachtman D."/>
        </authorList>
    </citation>
    <scope>NUCLEOTIDE SEQUENCE [LARGE SCALE GENOMIC DNA]</scope>
    <source>
        <strain evidence="1 2">1209</strain>
    </source>
</reference>
<dbReference type="AlphaFoldDB" id="A0A561P3W9"/>
<dbReference type="Gene3D" id="3.40.1460.10">
    <property type="entry name" value="Nuclease A inhibitor-like"/>
    <property type="match status" value="1"/>
</dbReference>
<sequence length="133" mass="14849">MQAQMLLENLSNKTEGLLYFSESEYPLTIEQWGQLNDNDVRVKIAGIHQVAANALTPVNTADFFNAVTRIADPNDTAMVANAQKFAALYQFLQEHFSRIQVFRVEGDTNIPVYIVCHQPDNSCVALITTAIES</sequence>
<comment type="caution">
    <text evidence="1">The sequence shown here is derived from an EMBL/GenBank/DDBJ whole genome shotgun (WGS) entry which is preliminary data.</text>
</comment>
<proteinExistence type="predicted"/>
<dbReference type="EMBL" id="VIWO01000013">
    <property type="protein sequence ID" value="TWF32805.1"/>
    <property type="molecule type" value="Genomic_DNA"/>
</dbReference>
<dbReference type="OrthoDB" id="674042at2"/>
<organism evidence="1 2">
    <name type="scientific">Chitinophaga polysaccharea</name>
    <dbReference type="NCBI Taxonomy" id="1293035"/>
    <lineage>
        <taxon>Bacteria</taxon>
        <taxon>Pseudomonadati</taxon>
        <taxon>Bacteroidota</taxon>
        <taxon>Chitinophagia</taxon>
        <taxon>Chitinophagales</taxon>
        <taxon>Chitinophagaceae</taxon>
        <taxon>Chitinophaga</taxon>
    </lineage>
</organism>
<name>A0A561P3W9_9BACT</name>
<dbReference type="InterPro" id="IPR036587">
    <property type="entry name" value="NucleaseA_inhib-like_sf"/>
</dbReference>